<dbReference type="SMART" id="SM00418">
    <property type="entry name" value="HTH_ARSR"/>
    <property type="match status" value="1"/>
</dbReference>
<dbReference type="PANTHER" id="PTHR43132">
    <property type="entry name" value="ARSENICAL RESISTANCE OPERON REPRESSOR ARSR-RELATED"/>
    <property type="match status" value="1"/>
</dbReference>
<dbReference type="GO" id="GO:0003700">
    <property type="term" value="F:DNA-binding transcription factor activity"/>
    <property type="evidence" value="ECO:0007669"/>
    <property type="project" value="InterPro"/>
</dbReference>
<dbReference type="InterPro" id="IPR011991">
    <property type="entry name" value="ArsR-like_HTH"/>
</dbReference>
<evidence type="ECO:0000256" key="1">
    <source>
        <dbReference type="ARBA" id="ARBA00023015"/>
    </source>
</evidence>
<dbReference type="InterPro" id="IPR001845">
    <property type="entry name" value="HTH_ArsR_DNA-bd_dom"/>
</dbReference>
<name>A0A4S3JZZ5_9GAMM</name>
<accession>A0A4S3JZZ5</accession>
<organism evidence="5 6">
    <name type="scientific">Panacagrimonas perspica</name>
    <dbReference type="NCBI Taxonomy" id="381431"/>
    <lineage>
        <taxon>Bacteria</taxon>
        <taxon>Pseudomonadati</taxon>
        <taxon>Pseudomonadota</taxon>
        <taxon>Gammaproteobacteria</taxon>
        <taxon>Nevskiales</taxon>
        <taxon>Nevskiaceae</taxon>
        <taxon>Panacagrimonas</taxon>
    </lineage>
</organism>
<dbReference type="Proteomes" id="UP000295341">
    <property type="component" value="Unassembled WGS sequence"/>
</dbReference>
<keyword evidence="1" id="KW-0805">Transcription regulation</keyword>
<feature type="domain" description="HTH arsR-type" evidence="4">
    <location>
        <begin position="1"/>
        <end position="95"/>
    </location>
</feature>
<comment type="caution">
    <text evidence="5">The sequence shown here is derived from an EMBL/GenBank/DDBJ whole genome shotgun (WGS) entry which is preliminary data.</text>
</comment>
<dbReference type="PANTHER" id="PTHR43132:SF2">
    <property type="entry name" value="ARSENICAL RESISTANCE OPERON REPRESSOR ARSR-RELATED"/>
    <property type="match status" value="1"/>
</dbReference>
<gene>
    <name evidence="5" type="ORF">DFR24_1583</name>
</gene>
<dbReference type="SUPFAM" id="SSF46785">
    <property type="entry name" value="Winged helix' DNA-binding domain"/>
    <property type="match status" value="1"/>
</dbReference>
<evidence type="ECO:0000256" key="3">
    <source>
        <dbReference type="ARBA" id="ARBA00023163"/>
    </source>
</evidence>
<dbReference type="PROSITE" id="PS50987">
    <property type="entry name" value="HTH_ARSR_2"/>
    <property type="match status" value="1"/>
</dbReference>
<dbReference type="GO" id="GO:0003677">
    <property type="term" value="F:DNA binding"/>
    <property type="evidence" value="ECO:0007669"/>
    <property type="project" value="UniProtKB-KW"/>
</dbReference>
<keyword evidence="6" id="KW-1185">Reference proteome</keyword>
<dbReference type="OrthoDB" id="5297460at2"/>
<dbReference type="Pfam" id="PF12840">
    <property type="entry name" value="HTH_20"/>
    <property type="match status" value="1"/>
</dbReference>
<evidence type="ECO:0000259" key="4">
    <source>
        <dbReference type="PROSITE" id="PS50987"/>
    </source>
</evidence>
<keyword evidence="2" id="KW-0238">DNA-binding</keyword>
<evidence type="ECO:0000313" key="6">
    <source>
        <dbReference type="Proteomes" id="UP000295341"/>
    </source>
</evidence>
<sequence length="103" mass="11122">MKSELAVSRLYALAQASRLAVFRLLVQKGPEGMAAGEIAERLKVAPSALSFHLKELTSAGLLKSRQEGRFVIYAPDFKAMRGLIDYLTENCCAGSACGPDECN</sequence>
<reference evidence="5 6" key="1">
    <citation type="submission" date="2019-03" db="EMBL/GenBank/DDBJ databases">
        <title>Genomic Encyclopedia of Type Strains, Phase IV (KMG-IV): sequencing the most valuable type-strain genomes for metagenomic binning, comparative biology and taxonomic classification.</title>
        <authorList>
            <person name="Goeker M."/>
        </authorList>
    </citation>
    <scope>NUCLEOTIDE SEQUENCE [LARGE SCALE GENOMIC DNA]</scope>
    <source>
        <strain evidence="5 6">DSM 26377</strain>
    </source>
</reference>
<evidence type="ECO:0000256" key="2">
    <source>
        <dbReference type="ARBA" id="ARBA00023125"/>
    </source>
</evidence>
<dbReference type="InterPro" id="IPR036388">
    <property type="entry name" value="WH-like_DNA-bd_sf"/>
</dbReference>
<dbReference type="AlphaFoldDB" id="A0A4S3JZZ5"/>
<dbReference type="Gene3D" id="1.10.10.10">
    <property type="entry name" value="Winged helix-like DNA-binding domain superfamily/Winged helix DNA-binding domain"/>
    <property type="match status" value="1"/>
</dbReference>
<dbReference type="CDD" id="cd00090">
    <property type="entry name" value="HTH_ARSR"/>
    <property type="match status" value="1"/>
</dbReference>
<dbReference type="EMBL" id="SOBT01000008">
    <property type="protein sequence ID" value="TDU32194.1"/>
    <property type="molecule type" value="Genomic_DNA"/>
</dbReference>
<dbReference type="PRINTS" id="PR00778">
    <property type="entry name" value="HTHARSR"/>
</dbReference>
<evidence type="ECO:0000313" key="5">
    <source>
        <dbReference type="EMBL" id="TDU32194.1"/>
    </source>
</evidence>
<keyword evidence="3" id="KW-0804">Transcription</keyword>
<dbReference type="RefSeq" id="WP_133880712.1">
    <property type="nucleotide sequence ID" value="NZ_MWIN01000030.1"/>
</dbReference>
<proteinExistence type="predicted"/>
<dbReference type="InterPro" id="IPR051011">
    <property type="entry name" value="Metal_resp_trans_reg"/>
</dbReference>
<dbReference type="NCBIfam" id="NF033788">
    <property type="entry name" value="HTH_metalloreg"/>
    <property type="match status" value="1"/>
</dbReference>
<protein>
    <submittedName>
        <fullName evidence="5">ArsR family transcriptional regulator</fullName>
    </submittedName>
</protein>
<dbReference type="InterPro" id="IPR036390">
    <property type="entry name" value="WH_DNA-bd_sf"/>
</dbReference>